<keyword evidence="2" id="KW-0012">Acyltransferase</keyword>
<proteinExistence type="predicted"/>
<dbReference type="EC" id="2.3.-.-" evidence="2"/>
<dbReference type="RefSeq" id="WP_266148896.1">
    <property type="nucleotide sequence ID" value="NZ_CP064028.1"/>
</dbReference>
<sequence length="183" mass="20241">MQQISAHFSAAPNPASWKGRLRDGRLIHIRPIDQADVSLERDFLSRLTPEGLSYRFLGLIKDDSEEAARDLTHFDPRELALAAFADEDGNEVEVGVACYRASEDGTRCDCAVTVDPAWQKCGVGGILMQHLIGMARLRGIRRMYAIDAVRSAGTHALARHLGFHSRPDPEDPASVTFELELND</sequence>
<accession>A0ABV9C1V1</accession>
<organism evidence="2 3">
    <name type="scientific">Dyella halodurans</name>
    <dbReference type="NCBI Taxonomy" id="1920171"/>
    <lineage>
        <taxon>Bacteria</taxon>
        <taxon>Pseudomonadati</taxon>
        <taxon>Pseudomonadota</taxon>
        <taxon>Gammaproteobacteria</taxon>
        <taxon>Lysobacterales</taxon>
        <taxon>Rhodanobacteraceae</taxon>
        <taxon>Dyella</taxon>
    </lineage>
</organism>
<dbReference type="SUPFAM" id="SSF55729">
    <property type="entry name" value="Acyl-CoA N-acyltransferases (Nat)"/>
    <property type="match status" value="1"/>
</dbReference>
<feature type="domain" description="N-acetyltransferase" evidence="1">
    <location>
        <begin position="27"/>
        <end position="183"/>
    </location>
</feature>
<dbReference type="CDD" id="cd04301">
    <property type="entry name" value="NAT_SF"/>
    <property type="match status" value="1"/>
</dbReference>
<name>A0ABV9C1V1_9GAMM</name>
<comment type="caution">
    <text evidence="2">The sequence shown here is derived from an EMBL/GenBank/DDBJ whole genome shotgun (WGS) entry which is preliminary data.</text>
</comment>
<dbReference type="Proteomes" id="UP001595961">
    <property type="component" value="Unassembled WGS sequence"/>
</dbReference>
<keyword evidence="3" id="KW-1185">Reference proteome</keyword>
<evidence type="ECO:0000313" key="3">
    <source>
        <dbReference type="Proteomes" id="UP001595961"/>
    </source>
</evidence>
<dbReference type="Pfam" id="PF00583">
    <property type="entry name" value="Acetyltransf_1"/>
    <property type="match status" value="1"/>
</dbReference>
<dbReference type="Gene3D" id="3.40.630.30">
    <property type="match status" value="1"/>
</dbReference>
<dbReference type="GO" id="GO:0016746">
    <property type="term" value="F:acyltransferase activity"/>
    <property type="evidence" value="ECO:0007669"/>
    <property type="project" value="UniProtKB-KW"/>
</dbReference>
<protein>
    <submittedName>
        <fullName evidence="2">GNAT family N-acetyltransferase</fullName>
        <ecNumber evidence="2">2.3.-.-</ecNumber>
    </submittedName>
</protein>
<evidence type="ECO:0000313" key="2">
    <source>
        <dbReference type="EMBL" id="MFC4526994.1"/>
    </source>
</evidence>
<dbReference type="PROSITE" id="PS51186">
    <property type="entry name" value="GNAT"/>
    <property type="match status" value="1"/>
</dbReference>
<gene>
    <name evidence="2" type="ORF">ACFO5W_10165</name>
</gene>
<evidence type="ECO:0000259" key="1">
    <source>
        <dbReference type="PROSITE" id="PS51186"/>
    </source>
</evidence>
<dbReference type="InterPro" id="IPR016181">
    <property type="entry name" value="Acyl_CoA_acyltransferase"/>
</dbReference>
<dbReference type="InterPro" id="IPR000182">
    <property type="entry name" value="GNAT_dom"/>
</dbReference>
<dbReference type="EMBL" id="JBHSGA010000017">
    <property type="protein sequence ID" value="MFC4526994.1"/>
    <property type="molecule type" value="Genomic_DNA"/>
</dbReference>
<keyword evidence="2" id="KW-0808">Transferase</keyword>
<reference evidence="3" key="1">
    <citation type="journal article" date="2019" name="Int. J. Syst. Evol. Microbiol.">
        <title>The Global Catalogue of Microorganisms (GCM) 10K type strain sequencing project: providing services to taxonomists for standard genome sequencing and annotation.</title>
        <authorList>
            <consortium name="The Broad Institute Genomics Platform"/>
            <consortium name="The Broad Institute Genome Sequencing Center for Infectious Disease"/>
            <person name="Wu L."/>
            <person name="Ma J."/>
        </authorList>
    </citation>
    <scope>NUCLEOTIDE SEQUENCE [LARGE SCALE GENOMIC DNA]</scope>
    <source>
        <strain evidence="3">CCM 4481</strain>
    </source>
</reference>